<dbReference type="AlphaFoldDB" id="A0A2A4FUB3"/>
<keyword evidence="3" id="KW-1185">Reference proteome</keyword>
<gene>
    <name evidence="2" type="ORF">COO09_13500</name>
</gene>
<comment type="caution">
    <text evidence="2">The sequence shown here is derived from an EMBL/GenBank/DDBJ whole genome shotgun (WGS) entry which is preliminary data.</text>
</comment>
<organism evidence="2 3">
    <name type="scientific">Rhizorhabdus dicambivorans</name>
    <dbReference type="NCBI Taxonomy" id="1850238"/>
    <lineage>
        <taxon>Bacteria</taxon>
        <taxon>Pseudomonadati</taxon>
        <taxon>Pseudomonadota</taxon>
        <taxon>Alphaproteobacteria</taxon>
        <taxon>Sphingomonadales</taxon>
        <taxon>Sphingomonadaceae</taxon>
        <taxon>Rhizorhabdus</taxon>
    </lineage>
</organism>
<evidence type="ECO:0000313" key="2">
    <source>
        <dbReference type="EMBL" id="PCE41767.1"/>
    </source>
</evidence>
<feature type="compositionally biased region" description="Basic and acidic residues" evidence="1">
    <location>
        <begin position="18"/>
        <end position="32"/>
    </location>
</feature>
<dbReference type="EMBL" id="NWUF01000012">
    <property type="protein sequence ID" value="PCE41767.1"/>
    <property type="molecule type" value="Genomic_DNA"/>
</dbReference>
<proteinExistence type="predicted"/>
<feature type="region of interest" description="Disordered" evidence="1">
    <location>
        <begin position="1"/>
        <end position="61"/>
    </location>
</feature>
<evidence type="ECO:0000256" key="1">
    <source>
        <dbReference type="SAM" id="MobiDB-lite"/>
    </source>
</evidence>
<dbReference type="Proteomes" id="UP000218934">
    <property type="component" value="Unassembled WGS sequence"/>
</dbReference>
<reference evidence="2 3" key="1">
    <citation type="submission" date="2017-09" db="EMBL/GenBank/DDBJ databases">
        <title>The Catabolism of 3,6-Dichlorosalicylic acid is Initiated by the Cytochrome P450 Monooxygenase DsmABC in Rhizorhabdus dicambivorans Ndbn-20.</title>
        <authorList>
            <person name="Na L."/>
        </authorList>
    </citation>
    <scope>NUCLEOTIDE SEQUENCE [LARGE SCALE GENOMIC DNA]</scope>
    <source>
        <strain evidence="2 3">Ndbn-20m</strain>
    </source>
</reference>
<accession>A0A2A4FUB3</accession>
<name>A0A2A4FUB3_9SPHN</name>
<feature type="compositionally biased region" description="Gly residues" evidence="1">
    <location>
        <begin position="1"/>
        <end position="15"/>
    </location>
</feature>
<evidence type="ECO:0000313" key="3">
    <source>
        <dbReference type="Proteomes" id="UP000218934"/>
    </source>
</evidence>
<protein>
    <submittedName>
        <fullName evidence="2">Uncharacterized protein</fullName>
    </submittedName>
</protein>
<sequence>MGGERATGRLAGGAGQHPQDRNAEEVSAERALRLGAAGLEGSDAHPISGSATTVKAIGPAQPWPDLRSLGKTQIRVGGFAIRRASANPAMLIVTGTDETR</sequence>
<dbReference type="KEGG" id="rdi:CMV14_19160"/>